<evidence type="ECO:0000256" key="4">
    <source>
        <dbReference type="ARBA" id="ARBA00022691"/>
    </source>
</evidence>
<protein>
    <recommendedName>
        <fullName evidence="5">Chemotaxis protein methyltransferase</fullName>
        <ecNumber evidence="5">2.1.1.80</ecNumber>
    </recommendedName>
</protein>
<dbReference type="InterPro" id="IPR026024">
    <property type="entry name" value="Chemotaxis_MeTrfase_CheR"/>
</dbReference>
<dbReference type="RefSeq" id="WP_344692485.1">
    <property type="nucleotide sequence ID" value="NZ_BAABBF010000002.1"/>
</dbReference>
<evidence type="ECO:0000313" key="7">
    <source>
        <dbReference type="EMBL" id="GAA3704220.1"/>
    </source>
</evidence>
<dbReference type="PANTHER" id="PTHR24422">
    <property type="entry name" value="CHEMOTAXIS PROTEIN METHYLTRANSFERASE"/>
    <property type="match status" value="1"/>
</dbReference>
<dbReference type="InterPro" id="IPR022641">
    <property type="entry name" value="CheR_N"/>
</dbReference>
<dbReference type="InterPro" id="IPR029063">
    <property type="entry name" value="SAM-dependent_MTases_sf"/>
</dbReference>
<dbReference type="Pfam" id="PF01739">
    <property type="entry name" value="CheR"/>
    <property type="match status" value="1"/>
</dbReference>
<dbReference type="Proteomes" id="UP001500523">
    <property type="component" value="Unassembled WGS sequence"/>
</dbReference>
<accession>A0ABP7DG20</accession>
<dbReference type="Pfam" id="PF03705">
    <property type="entry name" value="CheR_N"/>
    <property type="match status" value="1"/>
</dbReference>
<keyword evidence="2 5" id="KW-0489">Methyltransferase</keyword>
<comment type="catalytic activity">
    <reaction evidence="1 5">
        <text>L-glutamyl-[protein] + S-adenosyl-L-methionine = [protein]-L-glutamate 5-O-methyl ester + S-adenosyl-L-homocysteine</text>
        <dbReference type="Rhea" id="RHEA:24452"/>
        <dbReference type="Rhea" id="RHEA-COMP:10208"/>
        <dbReference type="Rhea" id="RHEA-COMP:10311"/>
        <dbReference type="ChEBI" id="CHEBI:29973"/>
        <dbReference type="ChEBI" id="CHEBI:57856"/>
        <dbReference type="ChEBI" id="CHEBI:59789"/>
        <dbReference type="ChEBI" id="CHEBI:82795"/>
        <dbReference type="EC" id="2.1.1.80"/>
    </reaction>
</comment>
<dbReference type="SUPFAM" id="SSF53335">
    <property type="entry name" value="S-adenosyl-L-methionine-dependent methyltransferases"/>
    <property type="match status" value="1"/>
</dbReference>
<proteinExistence type="predicted"/>
<dbReference type="Gene3D" id="1.10.155.10">
    <property type="entry name" value="Chemotaxis receptor methyltransferase CheR, N-terminal domain"/>
    <property type="match status" value="1"/>
</dbReference>
<name>A0ABP7DG20_9SPHN</name>
<reference evidence="8" key="1">
    <citation type="journal article" date="2019" name="Int. J. Syst. Evol. Microbiol.">
        <title>The Global Catalogue of Microorganisms (GCM) 10K type strain sequencing project: providing services to taxonomists for standard genome sequencing and annotation.</title>
        <authorList>
            <consortium name="The Broad Institute Genomics Platform"/>
            <consortium name="The Broad Institute Genome Sequencing Center for Infectious Disease"/>
            <person name="Wu L."/>
            <person name="Ma J."/>
        </authorList>
    </citation>
    <scope>NUCLEOTIDE SEQUENCE [LARGE SCALE GENOMIC DNA]</scope>
    <source>
        <strain evidence="8">JCM 17498</strain>
    </source>
</reference>
<organism evidence="7 8">
    <name type="scientific">Sphingomonas cynarae</name>
    <dbReference type="NCBI Taxonomy" id="930197"/>
    <lineage>
        <taxon>Bacteria</taxon>
        <taxon>Pseudomonadati</taxon>
        <taxon>Pseudomonadota</taxon>
        <taxon>Alphaproteobacteria</taxon>
        <taxon>Sphingomonadales</taxon>
        <taxon>Sphingomonadaceae</taxon>
        <taxon>Sphingomonas</taxon>
    </lineage>
</organism>
<dbReference type="Gene3D" id="3.40.50.150">
    <property type="entry name" value="Vaccinia Virus protein VP39"/>
    <property type="match status" value="1"/>
</dbReference>
<keyword evidence="4 5" id="KW-0949">S-adenosyl-L-methionine</keyword>
<dbReference type="InterPro" id="IPR000780">
    <property type="entry name" value="CheR_MeTrfase"/>
</dbReference>
<feature type="domain" description="CheR-type methyltransferase" evidence="6">
    <location>
        <begin position="15"/>
        <end position="284"/>
    </location>
</feature>
<evidence type="ECO:0000313" key="8">
    <source>
        <dbReference type="Proteomes" id="UP001500523"/>
    </source>
</evidence>
<evidence type="ECO:0000256" key="2">
    <source>
        <dbReference type="ARBA" id="ARBA00022603"/>
    </source>
</evidence>
<comment type="function">
    <text evidence="5">Methylation of the membrane-bound methyl-accepting chemotaxis proteins (MCP) to form gamma-glutamyl methyl ester residues in MCP.</text>
</comment>
<dbReference type="EMBL" id="BAABBF010000002">
    <property type="protein sequence ID" value="GAA3704220.1"/>
    <property type="molecule type" value="Genomic_DNA"/>
</dbReference>
<dbReference type="InterPro" id="IPR050903">
    <property type="entry name" value="Bact_Chemotaxis_MeTrfase"/>
</dbReference>
<dbReference type="EC" id="2.1.1.80" evidence="5"/>
<dbReference type="PRINTS" id="PR00996">
    <property type="entry name" value="CHERMTFRASE"/>
</dbReference>
<dbReference type="PIRSF" id="PIRSF000410">
    <property type="entry name" value="CheR"/>
    <property type="match status" value="1"/>
</dbReference>
<gene>
    <name evidence="7" type="ORF">GCM10022268_12280</name>
</gene>
<keyword evidence="8" id="KW-1185">Reference proteome</keyword>
<dbReference type="InterPro" id="IPR036804">
    <property type="entry name" value="CheR_N_sf"/>
</dbReference>
<keyword evidence="3 5" id="KW-0808">Transferase</keyword>
<dbReference type="PROSITE" id="PS50123">
    <property type="entry name" value="CHER"/>
    <property type="match status" value="1"/>
</dbReference>
<evidence type="ECO:0000256" key="1">
    <source>
        <dbReference type="ARBA" id="ARBA00001541"/>
    </source>
</evidence>
<evidence type="ECO:0000259" key="6">
    <source>
        <dbReference type="PROSITE" id="PS50123"/>
    </source>
</evidence>
<dbReference type="SUPFAM" id="SSF47757">
    <property type="entry name" value="Chemotaxis receptor methyltransferase CheR, N-terminal domain"/>
    <property type="match status" value="1"/>
</dbReference>
<evidence type="ECO:0000256" key="5">
    <source>
        <dbReference type="PIRNR" id="PIRNR000410"/>
    </source>
</evidence>
<dbReference type="SMART" id="SM00138">
    <property type="entry name" value="MeTrc"/>
    <property type="match status" value="1"/>
</dbReference>
<sequence length="284" mass="31797">MSAVAVRHPDDVDHLGPRDFARLAAFIHDVAGIKMSAGKTTMLEGRLRRRVRATGTETISNYCDWFFRDGHHDGETVHLINAVTTNKTDFFREPRHFDHLRDVVLPALHATGRRRIRGWSAACSTGAEPYTMAMVIDAFAAQHGGPEYSILATDLDTEVLEVAQRGIYPAEQVVPVPPLLRQRYVLAAKAAKRNDVRIVPALRAAISFARHNLMADQYEVGEPLDLIFCRNVLIYFDKPTQEQVVRRLVDRLHPGGYLFLGHSESIAGIDLPLIPVANTVFQRT</sequence>
<dbReference type="PANTHER" id="PTHR24422:SF26">
    <property type="entry name" value="CHEMOTAXIS PROTEIN METHYLTRANSFERASE"/>
    <property type="match status" value="1"/>
</dbReference>
<comment type="caution">
    <text evidence="7">The sequence shown here is derived from an EMBL/GenBank/DDBJ whole genome shotgun (WGS) entry which is preliminary data.</text>
</comment>
<evidence type="ECO:0000256" key="3">
    <source>
        <dbReference type="ARBA" id="ARBA00022679"/>
    </source>
</evidence>
<dbReference type="InterPro" id="IPR022642">
    <property type="entry name" value="CheR_C"/>
</dbReference>